<dbReference type="InterPro" id="IPR036249">
    <property type="entry name" value="Thioredoxin-like_sf"/>
</dbReference>
<dbReference type="Pfam" id="PF00085">
    <property type="entry name" value="Thioredoxin"/>
    <property type="match status" value="1"/>
</dbReference>
<keyword evidence="1" id="KW-0813">Transport</keyword>
<feature type="domain" description="Thioredoxin" evidence="5">
    <location>
        <begin position="78"/>
        <end position="190"/>
    </location>
</feature>
<dbReference type="OrthoDB" id="2121326at2759"/>
<keyword evidence="7" id="KW-1185">Reference proteome</keyword>
<keyword evidence="4" id="KW-0676">Redox-active center</keyword>
<evidence type="ECO:0000256" key="1">
    <source>
        <dbReference type="ARBA" id="ARBA00022448"/>
    </source>
</evidence>
<dbReference type="InterPro" id="IPR050620">
    <property type="entry name" value="Thioredoxin_H-type-like"/>
</dbReference>
<dbReference type="InterPro" id="IPR017937">
    <property type="entry name" value="Thioredoxin_CS"/>
</dbReference>
<proteinExistence type="predicted"/>
<evidence type="ECO:0000256" key="4">
    <source>
        <dbReference type="ARBA" id="ARBA00023284"/>
    </source>
</evidence>
<dbReference type="STRING" id="4540.A0A3L6R4J2"/>
<evidence type="ECO:0000256" key="2">
    <source>
        <dbReference type="ARBA" id="ARBA00022982"/>
    </source>
</evidence>
<dbReference type="Proteomes" id="UP000275267">
    <property type="component" value="Unassembled WGS sequence"/>
</dbReference>
<protein>
    <submittedName>
        <fullName evidence="6">Thioredoxin H4-1-like</fullName>
    </submittedName>
</protein>
<accession>A0A3L6R4J2</accession>
<sequence>MFSILRSLSVAAVSVDAGWRPYIVSISLCIFFCHVSCLKESDGVCSFAKGQQLRMVLKRLRTCCCCSAKHTDNDDKIDFGGGNVHVITSKETWDRKIEEANKDGKIVVANFSASWCGPCRVISTVYAEMSQTYPQLMFLTVDVDELMEFSSSWDIRATPTFFFLKNGQQVDKLVGANKPELEKKIAAAAGGGGGGVAPDAK</sequence>
<keyword evidence="2" id="KW-0249">Electron transport</keyword>
<evidence type="ECO:0000313" key="6">
    <source>
        <dbReference type="EMBL" id="RLM94006.1"/>
    </source>
</evidence>
<keyword evidence="3" id="KW-1015">Disulfide bond</keyword>
<reference evidence="7" key="1">
    <citation type="journal article" date="2019" name="Nat. Commun.">
        <title>The genome of broomcorn millet.</title>
        <authorList>
            <person name="Zou C."/>
            <person name="Miki D."/>
            <person name="Li D."/>
            <person name="Tang Q."/>
            <person name="Xiao L."/>
            <person name="Rajput S."/>
            <person name="Deng P."/>
            <person name="Jia W."/>
            <person name="Huang R."/>
            <person name="Zhang M."/>
            <person name="Sun Y."/>
            <person name="Hu J."/>
            <person name="Fu X."/>
            <person name="Schnable P.S."/>
            <person name="Li F."/>
            <person name="Zhang H."/>
            <person name="Feng B."/>
            <person name="Zhu X."/>
            <person name="Liu R."/>
            <person name="Schnable J.C."/>
            <person name="Zhu J.-K."/>
            <person name="Zhang H."/>
        </authorList>
    </citation>
    <scope>NUCLEOTIDE SEQUENCE [LARGE SCALE GENOMIC DNA]</scope>
</reference>
<organism evidence="6 7">
    <name type="scientific">Panicum miliaceum</name>
    <name type="common">Proso millet</name>
    <name type="synonym">Broomcorn millet</name>
    <dbReference type="NCBI Taxonomy" id="4540"/>
    <lineage>
        <taxon>Eukaryota</taxon>
        <taxon>Viridiplantae</taxon>
        <taxon>Streptophyta</taxon>
        <taxon>Embryophyta</taxon>
        <taxon>Tracheophyta</taxon>
        <taxon>Spermatophyta</taxon>
        <taxon>Magnoliopsida</taxon>
        <taxon>Liliopsida</taxon>
        <taxon>Poales</taxon>
        <taxon>Poaceae</taxon>
        <taxon>PACMAD clade</taxon>
        <taxon>Panicoideae</taxon>
        <taxon>Panicodae</taxon>
        <taxon>Paniceae</taxon>
        <taxon>Panicinae</taxon>
        <taxon>Panicum</taxon>
        <taxon>Panicum sect. Panicum</taxon>
    </lineage>
</organism>
<gene>
    <name evidence="6" type="ORF">C2845_PM08G04330</name>
</gene>
<name>A0A3L6R4J2_PANMI</name>
<dbReference type="PROSITE" id="PS00194">
    <property type="entry name" value="THIOREDOXIN_1"/>
    <property type="match status" value="1"/>
</dbReference>
<dbReference type="CDD" id="cd02947">
    <property type="entry name" value="TRX_family"/>
    <property type="match status" value="1"/>
</dbReference>
<dbReference type="AlphaFoldDB" id="A0A3L6R4J2"/>
<evidence type="ECO:0000313" key="7">
    <source>
        <dbReference type="Proteomes" id="UP000275267"/>
    </source>
</evidence>
<dbReference type="PROSITE" id="PS51352">
    <property type="entry name" value="THIOREDOXIN_2"/>
    <property type="match status" value="1"/>
</dbReference>
<dbReference type="EMBL" id="PQIB02000010">
    <property type="protein sequence ID" value="RLM94006.1"/>
    <property type="molecule type" value="Genomic_DNA"/>
</dbReference>
<evidence type="ECO:0000259" key="5">
    <source>
        <dbReference type="PROSITE" id="PS51352"/>
    </source>
</evidence>
<dbReference type="SUPFAM" id="SSF52833">
    <property type="entry name" value="Thioredoxin-like"/>
    <property type="match status" value="1"/>
</dbReference>
<dbReference type="PANTHER" id="PTHR10438">
    <property type="entry name" value="THIOREDOXIN"/>
    <property type="match status" value="1"/>
</dbReference>
<dbReference type="InterPro" id="IPR013766">
    <property type="entry name" value="Thioredoxin_domain"/>
</dbReference>
<comment type="caution">
    <text evidence="6">The sequence shown here is derived from an EMBL/GenBank/DDBJ whole genome shotgun (WGS) entry which is preliminary data.</text>
</comment>
<dbReference type="PANTHER" id="PTHR10438:SF434">
    <property type="entry name" value="THIOREDOXIN H9"/>
    <property type="match status" value="1"/>
</dbReference>
<dbReference type="FunFam" id="3.40.30.10:FF:000245">
    <property type="entry name" value="Thioredoxin"/>
    <property type="match status" value="1"/>
</dbReference>
<dbReference type="Gene3D" id="3.40.30.10">
    <property type="entry name" value="Glutaredoxin"/>
    <property type="match status" value="1"/>
</dbReference>
<evidence type="ECO:0000256" key="3">
    <source>
        <dbReference type="ARBA" id="ARBA00023157"/>
    </source>
</evidence>